<reference evidence="3 4" key="1">
    <citation type="submission" date="2020-08" db="EMBL/GenBank/DDBJ databases">
        <title>Sequencing the genomes of 1000 actinobacteria strains.</title>
        <authorList>
            <person name="Klenk H.-P."/>
        </authorList>
    </citation>
    <scope>NUCLEOTIDE SEQUENCE [LARGE SCALE GENOMIC DNA]</scope>
    <source>
        <strain evidence="3 4">DSM 44230</strain>
    </source>
</reference>
<keyword evidence="4" id="KW-1185">Reference proteome</keyword>
<dbReference type="SUPFAM" id="SSF53335">
    <property type="entry name" value="S-adenosyl-L-methionine-dependent methyltransferases"/>
    <property type="match status" value="1"/>
</dbReference>
<proteinExistence type="predicted"/>
<dbReference type="CDD" id="cd02440">
    <property type="entry name" value="AdoMet_MTases"/>
    <property type="match status" value="1"/>
</dbReference>
<evidence type="ECO:0000313" key="4">
    <source>
        <dbReference type="Proteomes" id="UP000533598"/>
    </source>
</evidence>
<dbReference type="GO" id="GO:0008168">
    <property type="term" value="F:methyltransferase activity"/>
    <property type="evidence" value="ECO:0007669"/>
    <property type="project" value="UniProtKB-KW"/>
</dbReference>
<comment type="caution">
    <text evidence="3">The sequence shown here is derived from an EMBL/GenBank/DDBJ whole genome shotgun (WGS) entry which is preliminary data.</text>
</comment>
<organism evidence="3 4">
    <name type="scientific">Crossiella cryophila</name>
    <dbReference type="NCBI Taxonomy" id="43355"/>
    <lineage>
        <taxon>Bacteria</taxon>
        <taxon>Bacillati</taxon>
        <taxon>Actinomycetota</taxon>
        <taxon>Actinomycetes</taxon>
        <taxon>Pseudonocardiales</taxon>
        <taxon>Pseudonocardiaceae</taxon>
        <taxon>Crossiella</taxon>
    </lineage>
</organism>
<dbReference type="PANTHER" id="PTHR43861">
    <property type="entry name" value="TRANS-ACONITATE 2-METHYLTRANSFERASE-RELATED"/>
    <property type="match status" value="1"/>
</dbReference>
<dbReference type="InterPro" id="IPR029063">
    <property type="entry name" value="SAM-dependent_MTases_sf"/>
</dbReference>
<sequence length="260" mass="28406">MSAPVFSDNRSEHALDQHRCLSEAYDPITRSRLAAAGVGSGWRCLEVGAGNGSIAAWLAERVGPDGWVLATDLEPRHLTCRPRLSVLRHDIRYDPLPSNAFDLVHARQVLPLLPDRLSVLHRLIGALRPGGVLQLDDLDLGYGPALLTPDQRSAELYARFLAAKAEVMSATGADGSWGSRVATAMREAGLVEVDPVPHLSQWRPDSPGLRLQLNHTYRLREPLLAAGLTEDDLTDLRALLTDPGFRAASCVFYSVQGRRP</sequence>
<dbReference type="AlphaFoldDB" id="A0A7W7FYU0"/>
<evidence type="ECO:0000313" key="3">
    <source>
        <dbReference type="EMBL" id="MBB4680424.1"/>
    </source>
</evidence>
<keyword evidence="1 3" id="KW-0808">Transferase</keyword>
<accession>A0A7W7FYU0</accession>
<dbReference type="InterPro" id="IPR013217">
    <property type="entry name" value="Methyltransf_12"/>
</dbReference>
<dbReference type="Proteomes" id="UP000533598">
    <property type="component" value="Unassembled WGS sequence"/>
</dbReference>
<dbReference type="GO" id="GO:0032259">
    <property type="term" value="P:methylation"/>
    <property type="evidence" value="ECO:0007669"/>
    <property type="project" value="UniProtKB-KW"/>
</dbReference>
<dbReference type="RefSeq" id="WP_312988547.1">
    <property type="nucleotide sequence ID" value="NZ_JACHMH010000001.1"/>
</dbReference>
<keyword evidence="3" id="KW-0489">Methyltransferase</keyword>
<evidence type="ECO:0000259" key="2">
    <source>
        <dbReference type="Pfam" id="PF08242"/>
    </source>
</evidence>
<protein>
    <submittedName>
        <fullName evidence="3">SAM-dependent methyltransferase</fullName>
    </submittedName>
</protein>
<gene>
    <name evidence="3" type="ORF">HNR67_006542</name>
</gene>
<dbReference type="Pfam" id="PF08242">
    <property type="entry name" value="Methyltransf_12"/>
    <property type="match status" value="1"/>
</dbReference>
<dbReference type="PANTHER" id="PTHR43861:SF3">
    <property type="entry name" value="PUTATIVE (AFU_ORTHOLOGUE AFUA_2G14390)-RELATED"/>
    <property type="match status" value="1"/>
</dbReference>
<evidence type="ECO:0000256" key="1">
    <source>
        <dbReference type="ARBA" id="ARBA00022679"/>
    </source>
</evidence>
<dbReference type="EMBL" id="JACHMH010000001">
    <property type="protein sequence ID" value="MBB4680424.1"/>
    <property type="molecule type" value="Genomic_DNA"/>
</dbReference>
<dbReference type="Gene3D" id="3.40.50.150">
    <property type="entry name" value="Vaccinia Virus protein VP39"/>
    <property type="match status" value="1"/>
</dbReference>
<feature type="domain" description="Methyltransferase type 12" evidence="2">
    <location>
        <begin position="45"/>
        <end position="133"/>
    </location>
</feature>
<name>A0A7W7FYU0_9PSEU</name>